<dbReference type="Pfam" id="PF12680">
    <property type="entry name" value="SnoaL_2"/>
    <property type="match status" value="1"/>
</dbReference>
<evidence type="ECO:0000313" key="2">
    <source>
        <dbReference type="EMBL" id="QDZ02024.1"/>
    </source>
</evidence>
<dbReference type="OrthoDB" id="8076455at2"/>
<dbReference type="KEGG" id="niy:FQ775_17470"/>
<protein>
    <submittedName>
        <fullName evidence="2">SnoaL-like domain-containing protein</fullName>
    </submittedName>
</protein>
<dbReference type="InterPro" id="IPR037401">
    <property type="entry name" value="SnoaL-like"/>
</dbReference>
<dbReference type="InterPro" id="IPR032710">
    <property type="entry name" value="NTF2-like_dom_sf"/>
</dbReference>
<reference evidence="2" key="1">
    <citation type="submission" date="2020-04" db="EMBL/GenBank/DDBJ databases">
        <title>Nitratireductor sp. nov. isolated from mangrove soil.</title>
        <authorList>
            <person name="Ye Y."/>
        </authorList>
    </citation>
    <scope>NUCLEOTIDE SEQUENCE</scope>
    <source>
        <strain evidence="2">SY7</strain>
    </source>
</reference>
<sequence>MTPAETVRQIYQDYSARDIAGALTHCADDICFQWIAEPSQSRYAGTCAGKDAFLARLMQLDADFEYLSFEAISILADGDRVAAETRMRLRRRTTDEEVEVNAADFWLFRDGKPVEMREYYDTALIASVL</sequence>
<evidence type="ECO:0000259" key="1">
    <source>
        <dbReference type="Pfam" id="PF12680"/>
    </source>
</evidence>
<proteinExistence type="predicted"/>
<dbReference type="RefSeq" id="WP_146300665.1">
    <property type="nucleotide sequence ID" value="NZ_CP042301.2"/>
</dbReference>
<feature type="domain" description="SnoaL-like" evidence="1">
    <location>
        <begin position="7"/>
        <end position="115"/>
    </location>
</feature>
<dbReference type="SUPFAM" id="SSF54427">
    <property type="entry name" value="NTF2-like"/>
    <property type="match status" value="1"/>
</dbReference>
<dbReference type="PANTHER" id="PTHR41252">
    <property type="entry name" value="BLR2505 PROTEIN"/>
    <property type="match status" value="1"/>
</dbReference>
<accession>A0A5B8L1Y9</accession>
<dbReference type="AlphaFoldDB" id="A0A5B8L1Y9"/>
<dbReference type="Gene3D" id="3.10.450.50">
    <property type="match status" value="1"/>
</dbReference>
<organism evidence="2 3">
    <name type="scientific">Nitratireductor mangrovi</name>
    <dbReference type="NCBI Taxonomy" id="2599600"/>
    <lineage>
        <taxon>Bacteria</taxon>
        <taxon>Pseudomonadati</taxon>
        <taxon>Pseudomonadota</taxon>
        <taxon>Alphaproteobacteria</taxon>
        <taxon>Hyphomicrobiales</taxon>
        <taxon>Phyllobacteriaceae</taxon>
        <taxon>Nitratireductor</taxon>
    </lineage>
</organism>
<name>A0A5B8L1Y9_9HYPH</name>
<evidence type="ECO:0000313" key="3">
    <source>
        <dbReference type="Proteomes" id="UP000321389"/>
    </source>
</evidence>
<dbReference type="PANTHER" id="PTHR41252:SF1">
    <property type="entry name" value="BLR2505 PROTEIN"/>
    <property type="match status" value="1"/>
</dbReference>
<dbReference type="EMBL" id="CP042301">
    <property type="protein sequence ID" value="QDZ02024.1"/>
    <property type="molecule type" value="Genomic_DNA"/>
</dbReference>
<gene>
    <name evidence="2" type="ORF">FQ775_17470</name>
</gene>
<keyword evidence="3" id="KW-1185">Reference proteome</keyword>
<dbReference type="Proteomes" id="UP000321389">
    <property type="component" value="Chromosome"/>
</dbReference>